<dbReference type="Gene3D" id="1.10.8.60">
    <property type="match status" value="1"/>
</dbReference>
<evidence type="ECO:0000256" key="3">
    <source>
        <dbReference type="ARBA" id="ARBA00022695"/>
    </source>
</evidence>
<feature type="domain" description="DNA polymerase III delta subunit-like C-terminal" evidence="8">
    <location>
        <begin position="214"/>
        <end position="327"/>
    </location>
</feature>
<dbReference type="OrthoDB" id="8478864at2"/>
<dbReference type="SUPFAM" id="SSF52540">
    <property type="entry name" value="P-loop containing nucleoside triphosphate hydrolases"/>
    <property type="match status" value="1"/>
</dbReference>
<evidence type="ECO:0000313" key="10">
    <source>
        <dbReference type="Proteomes" id="UP000199065"/>
    </source>
</evidence>
<evidence type="ECO:0000256" key="4">
    <source>
        <dbReference type="ARBA" id="ARBA00022705"/>
    </source>
</evidence>
<evidence type="ECO:0000256" key="6">
    <source>
        <dbReference type="ARBA" id="ARBA00034754"/>
    </source>
</evidence>
<dbReference type="GO" id="GO:0009360">
    <property type="term" value="C:DNA polymerase III complex"/>
    <property type="evidence" value="ECO:0007669"/>
    <property type="project" value="TreeGrafter"/>
</dbReference>
<dbReference type="NCBIfam" id="NF004165">
    <property type="entry name" value="PRK05629.1"/>
    <property type="match status" value="1"/>
</dbReference>
<dbReference type="EMBL" id="FOPJ01000002">
    <property type="protein sequence ID" value="SFG28180.1"/>
    <property type="molecule type" value="Genomic_DNA"/>
</dbReference>
<evidence type="ECO:0000256" key="2">
    <source>
        <dbReference type="ARBA" id="ARBA00022679"/>
    </source>
</evidence>
<dbReference type="Proteomes" id="UP000199065">
    <property type="component" value="Unassembled WGS sequence"/>
</dbReference>
<evidence type="ECO:0000256" key="5">
    <source>
        <dbReference type="ARBA" id="ARBA00022932"/>
    </source>
</evidence>
<organism evidence="9 10">
    <name type="scientific">Corynebacterium spheniscorum</name>
    <dbReference type="NCBI Taxonomy" id="185761"/>
    <lineage>
        <taxon>Bacteria</taxon>
        <taxon>Bacillati</taxon>
        <taxon>Actinomycetota</taxon>
        <taxon>Actinomycetes</taxon>
        <taxon>Mycobacteriales</taxon>
        <taxon>Corynebacteriaceae</taxon>
        <taxon>Corynebacterium</taxon>
    </lineage>
</organism>
<reference evidence="9 10" key="1">
    <citation type="submission" date="2016-10" db="EMBL/GenBank/DDBJ databases">
        <authorList>
            <person name="de Groot N.N."/>
        </authorList>
    </citation>
    <scope>NUCLEOTIDE SEQUENCE [LARGE SCALE GENOMIC DNA]</scope>
    <source>
        <strain>J11</strain>
        <strain evidence="10">PG 39</strain>
    </source>
</reference>
<comment type="catalytic activity">
    <reaction evidence="7">
        <text>DNA(n) + a 2'-deoxyribonucleoside 5'-triphosphate = DNA(n+1) + diphosphate</text>
        <dbReference type="Rhea" id="RHEA:22508"/>
        <dbReference type="Rhea" id="RHEA-COMP:17339"/>
        <dbReference type="Rhea" id="RHEA-COMP:17340"/>
        <dbReference type="ChEBI" id="CHEBI:33019"/>
        <dbReference type="ChEBI" id="CHEBI:61560"/>
        <dbReference type="ChEBI" id="CHEBI:173112"/>
        <dbReference type="EC" id="2.7.7.7"/>
    </reaction>
</comment>
<evidence type="ECO:0000256" key="1">
    <source>
        <dbReference type="ARBA" id="ARBA00012417"/>
    </source>
</evidence>
<dbReference type="Pfam" id="PF21694">
    <property type="entry name" value="DNA_pol3_delta_C"/>
    <property type="match status" value="1"/>
</dbReference>
<evidence type="ECO:0000313" key="9">
    <source>
        <dbReference type="EMBL" id="SFG28180.1"/>
    </source>
</evidence>
<dbReference type="Gene3D" id="1.20.272.10">
    <property type="match status" value="1"/>
</dbReference>
<keyword evidence="2" id="KW-0808">Transferase</keyword>
<name>A0A1I2QJQ6_9CORY</name>
<dbReference type="Gene3D" id="3.40.50.300">
    <property type="entry name" value="P-loop containing nucleotide triphosphate hydrolases"/>
    <property type="match status" value="1"/>
</dbReference>
<dbReference type="STRING" id="185761.SAMN05660282_00474"/>
<proteinExistence type="inferred from homology"/>
<dbReference type="RefSeq" id="WP_092284027.1">
    <property type="nucleotide sequence ID" value="NZ_FOPJ01000002.1"/>
</dbReference>
<protein>
    <recommendedName>
        <fullName evidence="1">DNA-directed DNA polymerase</fullName>
        <ecNumber evidence="1">2.7.7.7</ecNumber>
    </recommendedName>
</protein>
<evidence type="ECO:0000259" key="8">
    <source>
        <dbReference type="Pfam" id="PF21694"/>
    </source>
</evidence>
<dbReference type="InterPro" id="IPR027417">
    <property type="entry name" value="P-loop_NTPase"/>
</dbReference>
<sequence>MPQESPAYQGRNASAQGAPIAPLAPAHLILGDEEFLAERIRNRITREITQGKPDVPVTRLRAGMVTAPELIELLSPSLFADDRVVVLTDFNDAGKEPAELVLNALVDPAPGVTMIIMHSGGGRTKSMVPKLKKLTQVHEVNALKPRDRPGWVNQEFRAHGVNVPPDVTHALLEGVGSDLRELASAVSQLVSDTNGNVTVDAVRQYYEGVAEVSGFDIADLAVAGRTARAVASTRRALQLGTSPVALSAALAMKVGTIARLYSTRGQVNTRQLAGELGMHPFVIEKTLSVARRWSGDAISKAVIVVADLDAQVKGRGGDPEYAIEAAVRRVAELAG</sequence>
<dbReference type="PANTHER" id="PTHR34388:SF1">
    <property type="entry name" value="DNA POLYMERASE III SUBUNIT DELTA"/>
    <property type="match status" value="1"/>
</dbReference>
<keyword evidence="4" id="KW-0235">DNA replication</keyword>
<dbReference type="GO" id="GO:0003677">
    <property type="term" value="F:DNA binding"/>
    <property type="evidence" value="ECO:0007669"/>
    <property type="project" value="InterPro"/>
</dbReference>
<keyword evidence="10" id="KW-1185">Reference proteome</keyword>
<evidence type="ECO:0000256" key="7">
    <source>
        <dbReference type="ARBA" id="ARBA00049244"/>
    </source>
</evidence>
<dbReference type="SUPFAM" id="SSF48019">
    <property type="entry name" value="post-AAA+ oligomerization domain-like"/>
    <property type="match status" value="1"/>
</dbReference>
<dbReference type="GO" id="GO:0003887">
    <property type="term" value="F:DNA-directed DNA polymerase activity"/>
    <property type="evidence" value="ECO:0007669"/>
    <property type="project" value="UniProtKB-KW"/>
</dbReference>
<dbReference type="NCBIfam" id="TIGR01128">
    <property type="entry name" value="holA"/>
    <property type="match status" value="1"/>
</dbReference>
<dbReference type="GO" id="GO:0006261">
    <property type="term" value="P:DNA-templated DNA replication"/>
    <property type="evidence" value="ECO:0007669"/>
    <property type="project" value="TreeGrafter"/>
</dbReference>
<dbReference type="InterPro" id="IPR048466">
    <property type="entry name" value="DNA_pol3_delta-like_C"/>
</dbReference>
<keyword evidence="5" id="KW-0239">DNA-directed DNA polymerase</keyword>
<dbReference type="PANTHER" id="PTHR34388">
    <property type="entry name" value="DNA POLYMERASE III SUBUNIT DELTA"/>
    <property type="match status" value="1"/>
</dbReference>
<accession>A0A1I2QJQ6</accession>
<keyword evidence="3" id="KW-0548">Nucleotidyltransferase</keyword>
<dbReference type="EC" id="2.7.7.7" evidence="1"/>
<dbReference type="AlphaFoldDB" id="A0A1I2QJQ6"/>
<gene>
    <name evidence="9" type="ORF">SAMN05660282_00474</name>
</gene>
<dbReference type="InterPro" id="IPR008921">
    <property type="entry name" value="DNA_pol3_clamp-load_cplx_C"/>
</dbReference>
<comment type="similarity">
    <text evidence="6">Belongs to the DNA polymerase HolA subunit family.</text>
</comment>
<dbReference type="InterPro" id="IPR005790">
    <property type="entry name" value="DNA_polIII_delta"/>
</dbReference>